<dbReference type="AlphaFoldDB" id="A0A8T0XEX7"/>
<dbReference type="EMBL" id="CM029037">
    <property type="protein sequence ID" value="KAG2658610.1"/>
    <property type="molecule type" value="Genomic_DNA"/>
</dbReference>
<evidence type="ECO:0000256" key="1">
    <source>
        <dbReference type="SAM" id="Phobius"/>
    </source>
</evidence>
<keyword evidence="1" id="KW-0812">Transmembrane</keyword>
<protein>
    <submittedName>
        <fullName evidence="2">Uncharacterized protein</fullName>
    </submittedName>
</protein>
<keyword evidence="3" id="KW-1185">Reference proteome</keyword>
<keyword evidence="1" id="KW-0472">Membrane</keyword>
<reference evidence="2" key="1">
    <citation type="submission" date="2020-05" db="EMBL/GenBank/DDBJ databases">
        <title>WGS assembly of Panicum virgatum.</title>
        <authorList>
            <person name="Lovell J.T."/>
            <person name="Jenkins J."/>
            <person name="Shu S."/>
            <person name="Juenger T.E."/>
            <person name="Schmutz J."/>
        </authorList>
    </citation>
    <scope>NUCLEOTIDE SEQUENCE</scope>
    <source>
        <strain evidence="2">AP13</strain>
    </source>
</reference>
<proteinExistence type="predicted"/>
<dbReference type="Proteomes" id="UP000823388">
    <property type="component" value="Chromosome 1K"/>
</dbReference>
<gene>
    <name evidence="2" type="ORF">PVAP13_1KG294800</name>
</gene>
<accession>A0A8T0XEX7</accession>
<feature type="transmembrane region" description="Helical" evidence="1">
    <location>
        <begin position="20"/>
        <end position="43"/>
    </location>
</feature>
<comment type="caution">
    <text evidence="2">The sequence shown here is derived from an EMBL/GenBank/DDBJ whole genome shotgun (WGS) entry which is preliminary data.</text>
</comment>
<keyword evidence="1" id="KW-1133">Transmembrane helix</keyword>
<name>A0A8T0XEX7_PANVG</name>
<sequence>MLASFPEIEAGLDGLGTTTGALLGVSFFLTAHFFFGVCTICSMTSGHPMSRRRGAGYTTWTGRGSLDPVLDLVHKVRNMYR</sequence>
<evidence type="ECO:0000313" key="3">
    <source>
        <dbReference type="Proteomes" id="UP000823388"/>
    </source>
</evidence>
<organism evidence="2 3">
    <name type="scientific">Panicum virgatum</name>
    <name type="common">Blackwell switchgrass</name>
    <dbReference type="NCBI Taxonomy" id="38727"/>
    <lineage>
        <taxon>Eukaryota</taxon>
        <taxon>Viridiplantae</taxon>
        <taxon>Streptophyta</taxon>
        <taxon>Embryophyta</taxon>
        <taxon>Tracheophyta</taxon>
        <taxon>Spermatophyta</taxon>
        <taxon>Magnoliopsida</taxon>
        <taxon>Liliopsida</taxon>
        <taxon>Poales</taxon>
        <taxon>Poaceae</taxon>
        <taxon>PACMAD clade</taxon>
        <taxon>Panicoideae</taxon>
        <taxon>Panicodae</taxon>
        <taxon>Paniceae</taxon>
        <taxon>Panicinae</taxon>
        <taxon>Panicum</taxon>
        <taxon>Panicum sect. Hiantes</taxon>
    </lineage>
</organism>
<evidence type="ECO:0000313" key="2">
    <source>
        <dbReference type="EMBL" id="KAG2658610.1"/>
    </source>
</evidence>